<keyword evidence="1" id="KW-0472">Membrane</keyword>
<dbReference type="AlphaFoldDB" id="A0AAE3JKA0"/>
<comment type="caution">
    <text evidence="2">The sequence shown here is derived from an EMBL/GenBank/DDBJ whole genome shotgun (WGS) entry which is preliminary data.</text>
</comment>
<feature type="transmembrane region" description="Helical" evidence="1">
    <location>
        <begin position="31"/>
        <end position="49"/>
    </location>
</feature>
<dbReference type="Proteomes" id="UP001199795">
    <property type="component" value="Unassembled WGS sequence"/>
</dbReference>
<accession>A0AAE3JKA0</accession>
<organism evidence="2 3">
    <name type="scientific">Wocania arenilitoris</name>
    <dbReference type="NCBI Taxonomy" id="2044858"/>
    <lineage>
        <taxon>Bacteria</taxon>
        <taxon>Pseudomonadati</taxon>
        <taxon>Bacteroidota</taxon>
        <taxon>Flavobacteriia</taxon>
        <taxon>Flavobacteriales</taxon>
        <taxon>Flavobacteriaceae</taxon>
        <taxon>Wocania</taxon>
    </lineage>
</organism>
<dbReference type="EMBL" id="JAKKDU010000001">
    <property type="protein sequence ID" value="MCF7566797.1"/>
    <property type="molecule type" value="Genomic_DNA"/>
</dbReference>
<gene>
    <name evidence="2" type="ORF">L3X37_00245</name>
</gene>
<dbReference type="RefSeq" id="WP_237238132.1">
    <property type="nucleotide sequence ID" value="NZ_JAKKDU010000001.1"/>
</dbReference>
<evidence type="ECO:0000256" key="1">
    <source>
        <dbReference type="SAM" id="Phobius"/>
    </source>
</evidence>
<evidence type="ECO:0000313" key="3">
    <source>
        <dbReference type="Proteomes" id="UP001199795"/>
    </source>
</evidence>
<name>A0AAE3JKA0_9FLAO</name>
<evidence type="ECO:0000313" key="2">
    <source>
        <dbReference type="EMBL" id="MCF7566797.1"/>
    </source>
</evidence>
<keyword evidence="1" id="KW-0812">Transmembrane</keyword>
<sequence>MGIGMQMGVTIYLFVLLGKWLDTNYNDGEKLYLIIMTLLGVAISLYAVLKQINRIKY</sequence>
<dbReference type="InterPro" id="IPR032820">
    <property type="entry name" value="ATPase_put"/>
</dbReference>
<dbReference type="Pfam" id="PF09527">
    <property type="entry name" value="ATPase_gene1"/>
    <property type="match status" value="1"/>
</dbReference>
<reference evidence="2" key="1">
    <citation type="submission" date="2022-01" db="EMBL/GenBank/DDBJ databases">
        <title>Draft genome sequence of Sabulilitoribacter arenilitoris KCTC 52401.</title>
        <authorList>
            <person name="Oh J.-S."/>
        </authorList>
    </citation>
    <scope>NUCLEOTIDE SEQUENCE</scope>
    <source>
        <strain evidence="2">HMF6543</strain>
    </source>
</reference>
<keyword evidence="3" id="KW-1185">Reference proteome</keyword>
<protein>
    <submittedName>
        <fullName evidence="2">AtpZ/AtpI family protein</fullName>
    </submittedName>
</protein>
<proteinExistence type="predicted"/>
<keyword evidence="1" id="KW-1133">Transmembrane helix</keyword>